<evidence type="ECO:0000313" key="8">
    <source>
        <dbReference type="EMBL" id="CAI2180920.1"/>
    </source>
</evidence>
<dbReference type="Pfam" id="PF07281">
    <property type="entry name" value="INSIG"/>
    <property type="match status" value="1"/>
</dbReference>
<feature type="transmembrane region" description="Helical" evidence="7">
    <location>
        <begin position="221"/>
        <end position="240"/>
    </location>
</feature>
<dbReference type="Proteomes" id="UP001153678">
    <property type="component" value="Unassembled WGS sequence"/>
</dbReference>
<dbReference type="EMBL" id="CAMKVN010002403">
    <property type="protein sequence ID" value="CAI2180920.1"/>
    <property type="molecule type" value="Genomic_DNA"/>
</dbReference>
<dbReference type="GO" id="GO:0005789">
    <property type="term" value="C:endoplasmic reticulum membrane"/>
    <property type="evidence" value="ECO:0007669"/>
    <property type="project" value="UniProtKB-SubCell"/>
</dbReference>
<keyword evidence="3 7" id="KW-0812">Transmembrane</keyword>
<keyword evidence="5 7" id="KW-1133">Transmembrane helix</keyword>
<keyword evidence="6 7" id="KW-0472">Membrane</keyword>
<sequence>MSVCHHTSHFSPEPTSLDDTFSISIESLIKAATINQTPQNSSFSRVVKQATTLKFSRTHKRSKSSNSRIHYNKSKIVGKGCEITNNSRENLKSSKMNAVPRQTKLATNDNFYQPKILSYYPPRLLTLFLLGSFTSFVIDHLLTQNNITEYPKDITKLIDTAAWIPPICGASAVLVGSLFSLADYWFMRKPQEFQREWSNVMRCMGGFIGVAYAATKLPWSSNYQVSCTLALISIVLWFLFDRTLHGFMMSALFSSIGTGVMYMLVSNGIYRQLMIVPEEWFENIEREKNGEVVVTKNSKVE</sequence>
<keyword evidence="4" id="KW-0256">Endoplasmic reticulum</keyword>
<dbReference type="GO" id="GO:0016126">
    <property type="term" value="P:sterol biosynthetic process"/>
    <property type="evidence" value="ECO:0007669"/>
    <property type="project" value="TreeGrafter"/>
</dbReference>
<comment type="similarity">
    <text evidence="2">Belongs to the INSIG family.</text>
</comment>
<comment type="subcellular location">
    <subcellularLocation>
        <location evidence="1">Endoplasmic reticulum membrane</location>
        <topology evidence="1">Multi-pass membrane protein</topology>
    </subcellularLocation>
</comment>
<organism evidence="8 9">
    <name type="scientific">Funneliformis geosporum</name>
    <dbReference type="NCBI Taxonomy" id="1117311"/>
    <lineage>
        <taxon>Eukaryota</taxon>
        <taxon>Fungi</taxon>
        <taxon>Fungi incertae sedis</taxon>
        <taxon>Mucoromycota</taxon>
        <taxon>Glomeromycotina</taxon>
        <taxon>Glomeromycetes</taxon>
        <taxon>Glomerales</taxon>
        <taxon>Glomeraceae</taxon>
        <taxon>Funneliformis</taxon>
    </lineage>
</organism>
<evidence type="ECO:0000313" key="9">
    <source>
        <dbReference type="Proteomes" id="UP001153678"/>
    </source>
</evidence>
<reference evidence="8" key="1">
    <citation type="submission" date="2022-08" db="EMBL/GenBank/DDBJ databases">
        <authorList>
            <person name="Kallberg Y."/>
            <person name="Tangrot J."/>
            <person name="Rosling A."/>
        </authorList>
    </citation>
    <scope>NUCLEOTIDE SEQUENCE</scope>
    <source>
        <strain evidence="8">Wild A</strain>
    </source>
</reference>
<comment type="caution">
    <text evidence="8">The sequence shown here is derived from an EMBL/GenBank/DDBJ whole genome shotgun (WGS) entry which is preliminary data.</text>
</comment>
<name>A0A9W4SVS9_9GLOM</name>
<dbReference type="InterPro" id="IPR025929">
    <property type="entry name" value="INSIG_fam"/>
</dbReference>
<evidence type="ECO:0000256" key="5">
    <source>
        <dbReference type="ARBA" id="ARBA00022989"/>
    </source>
</evidence>
<evidence type="ECO:0000256" key="7">
    <source>
        <dbReference type="SAM" id="Phobius"/>
    </source>
</evidence>
<evidence type="ECO:0000256" key="2">
    <source>
        <dbReference type="ARBA" id="ARBA00007475"/>
    </source>
</evidence>
<dbReference type="OrthoDB" id="205546at2759"/>
<dbReference type="AlphaFoldDB" id="A0A9W4SVS9"/>
<proteinExistence type="inferred from homology"/>
<feature type="transmembrane region" description="Helical" evidence="7">
    <location>
        <begin position="247"/>
        <end position="265"/>
    </location>
</feature>
<accession>A0A9W4SVS9</accession>
<feature type="transmembrane region" description="Helical" evidence="7">
    <location>
        <begin position="124"/>
        <end position="143"/>
    </location>
</feature>
<protein>
    <submittedName>
        <fullName evidence="8">8370_t:CDS:1</fullName>
    </submittedName>
</protein>
<dbReference type="PANTHER" id="PTHR15301">
    <property type="entry name" value="INSULIN-INDUCED GENE 1"/>
    <property type="match status" value="1"/>
</dbReference>
<evidence type="ECO:0000256" key="4">
    <source>
        <dbReference type="ARBA" id="ARBA00022824"/>
    </source>
</evidence>
<dbReference type="PANTHER" id="PTHR15301:SF3">
    <property type="entry name" value="PROTEIN NSG1-RELATED"/>
    <property type="match status" value="1"/>
</dbReference>
<evidence type="ECO:0000256" key="6">
    <source>
        <dbReference type="ARBA" id="ARBA00023136"/>
    </source>
</evidence>
<evidence type="ECO:0000256" key="1">
    <source>
        <dbReference type="ARBA" id="ARBA00004477"/>
    </source>
</evidence>
<gene>
    <name evidence="8" type="ORF">FWILDA_LOCUS9823</name>
</gene>
<keyword evidence="9" id="KW-1185">Reference proteome</keyword>
<evidence type="ECO:0000256" key="3">
    <source>
        <dbReference type="ARBA" id="ARBA00022692"/>
    </source>
</evidence>
<feature type="transmembrane region" description="Helical" evidence="7">
    <location>
        <begin position="163"/>
        <end position="187"/>
    </location>
</feature>